<sequence length="549" mass="63883">MHDKWIIIKAKRKDKVYVSACISKGFGKGVFRTIGLGSLEELTKLNKEAIATLKNKCLELSTETPNEVVKQDLLNSLSSSVFEHEIVNYGISSLYKMINKLNLFRDLPKTKHKNIEEIIEYIIAKRIIDPSSIIQSFKDKDKFQNDIKNKKTTFYNCLDFVENHKDIIFKSVNNVIASETNRKVNIVFYDVTTVYFETFVRNGFRNPGYSKDGKFKEDQLVVGMVTDLNGIPIHYKLFEGNKPEMKTFVPFIVEMKQKYNLNNVTIVADRGMNINPNLRFLESNNIDYIISYRLMSASKEIKESALSIGEYEKNNSFLSKEVLYESNWKKGRLNGKIRKKVYTYSSKRALKDENDRENLINNFVKKQDKHGIVNIDKMLGSKKCKYFQSVGDSKFMLNQNKILNDEKFDGYYVYETSRIDMTPIQIVETYAKQWQIEENFRTLKSAIQIRPVHVWTNEHIKGYFTLCILSLIVFKYSLYIVNDFLNKNGVIDRITNDRFKNALANANYTVDKVNGKIVDTKKITNSNNPLLNDDYSIINMSFNKYFNSK</sequence>
<dbReference type="InterPro" id="IPR047654">
    <property type="entry name" value="IS1634_transpos"/>
</dbReference>
<dbReference type="eggNOG" id="COG5421">
    <property type="taxonomic scope" value="Bacteria"/>
</dbReference>
<dbReference type="AlphaFoldDB" id="D4XUX2"/>
<dbReference type="GO" id="GO:0004803">
    <property type="term" value="F:transposase activity"/>
    <property type="evidence" value="ECO:0007669"/>
    <property type="project" value="InterPro"/>
</dbReference>
<evidence type="ECO:0000313" key="2">
    <source>
        <dbReference type="EMBL" id="EFF41858.1"/>
    </source>
</evidence>
<keyword evidence="3" id="KW-1185">Reference proteome</keyword>
<dbReference type="Proteomes" id="UP000004757">
    <property type="component" value="Unassembled WGS sequence"/>
</dbReference>
<evidence type="ECO:0000313" key="3">
    <source>
        <dbReference type="Proteomes" id="UP000004757"/>
    </source>
</evidence>
<dbReference type="InterPro" id="IPR002559">
    <property type="entry name" value="Transposase_11"/>
</dbReference>
<dbReference type="OrthoDB" id="399623at2"/>
<dbReference type="GO" id="GO:0003677">
    <property type="term" value="F:DNA binding"/>
    <property type="evidence" value="ECO:0007669"/>
    <property type="project" value="InterPro"/>
</dbReference>
<dbReference type="RefSeq" id="WP_005683140.1">
    <property type="nucleotide sequence ID" value="NZ_ADNC01000002.1"/>
</dbReference>
<feature type="domain" description="Transposase IS4-like" evidence="1">
    <location>
        <begin position="186"/>
        <end position="471"/>
    </location>
</feature>
<dbReference type="GO" id="GO:0006313">
    <property type="term" value="P:DNA transposition"/>
    <property type="evidence" value="ECO:0007669"/>
    <property type="project" value="InterPro"/>
</dbReference>
<dbReference type="EMBL" id="ADNC01000002">
    <property type="protein sequence ID" value="EFF41858.1"/>
    <property type="molecule type" value="Genomic_DNA"/>
</dbReference>
<name>D4XUX2_9BACT</name>
<dbReference type="InterPro" id="IPR012337">
    <property type="entry name" value="RNaseH-like_sf"/>
</dbReference>
<proteinExistence type="predicted"/>
<dbReference type="Pfam" id="PF01609">
    <property type="entry name" value="DDE_Tnp_1"/>
    <property type="match status" value="1"/>
</dbReference>
<comment type="caution">
    <text evidence="2">The sequence shown here is derived from an EMBL/GenBank/DDBJ whole genome shotgun (WGS) entry which is preliminary data.</text>
</comment>
<dbReference type="NCBIfam" id="NF033559">
    <property type="entry name" value="transpos_IS1634"/>
    <property type="match status" value="1"/>
</dbReference>
<protein>
    <submittedName>
        <fullName evidence="2">Transposase, IS4 family</fullName>
    </submittedName>
</protein>
<reference evidence="2 3" key="1">
    <citation type="submission" date="2010-03" db="EMBL/GenBank/DDBJ databases">
        <authorList>
            <person name="Glass J.I."/>
            <person name="Benders G.A."/>
            <person name="Durkin A.S."/>
            <person name="Farmerie W.G."/>
            <person name="Hlavinka K."/>
            <person name="Hostetler J."/>
            <person name="Jackson J."/>
            <person name="May M.A."/>
            <person name="Miller R.H."/>
            <person name="Paralanov V."/>
            <person name="Radune D."/>
            <person name="Szczypinski B."/>
            <person name="Brown D.R."/>
        </authorList>
    </citation>
    <scope>NUCLEOTIDE SEQUENCE [LARGE SCALE GENOMIC DNA]</scope>
    <source>
        <strain evidence="2 3">A21JP2</strain>
    </source>
</reference>
<accession>D4XUX2</accession>
<evidence type="ECO:0000259" key="1">
    <source>
        <dbReference type="Pfam" id="PF01609"/>
    </source>
</evidence>
<dbReference type="PANTHER" id="PTHR34614:SF2">
    <property type="entry name" value="TRANSPOSASE IS4-LIKE DOMAIN-CONTAINING PROTEIN"/>
    <property type="match status" value="1"/>
</dbReference>
<dbReference type="SUPFAM" id="SSF53098">
    <property type="entry name" value="Ribonuclease H-like"/>
    <property type="match status" value="1"/>
</dbReference>
<gene>
    <name evidence="2" type="ORF">MALL_0128</name>
</gene>
<dbReference type="PANTHER" id="PTHR34614">
    <property type="match status" value="1"/>
</dbReference>
<organism evidence="2 3">
    <name type="scientific">Mycoplasmopsis alligatoris A21JP2</name>
    <dbReference type="NCBI Taxonomy" id="747682"/>
    <lineage>
        <taxon>Bacteria</taxon>
        <taxon>Bacillati</taxon>
        <taxon>Mycoplasmatota</taxon>
        <taxon>Mycoplasmoidales</taxon>
        <taxon>Metamycoplasmataceae</taxon>
        <taxon>Mycoplasmopsis</taxon>
    </lineage>
</organism>